<dbReference type="NCBIfam" id="TIGR03520">
    <property type="entry name" value="GldE"/>
    <property type="match status" value="1"/>
</dbReference>
<dbReference type="SMART" id="SM00116">
    <property type="entry name" value="CBS"/>
    <property type="match status" value="2"/>
</dbReference>
<dbReference type="InterPro" id="IPR000644">
    <property type="entry name" value="CBS_dom"/>
</dbReference>
<dbReference type="CDD" id="cd04590">
    <property type="entry name" value="CBS_pair_CorC_HlyC_assoc"/>
    <property type="match status" value="1"/>
</dbReference>
<dbReference type="OrthoDB" id="9798188at2"/>
<dbReference type="EMBL" id="AP019735">
    <property type="protein sequence ID" value="BBL03840.1"/>
    <property type="molecule type" value="Genomic_DNA"/>
</dbReference>
<evidence type="ECO:0000256" key="5">
    <source>
        <dbReference type="ARBA" id="ARBA00022737"/>
    </source>
</evidence>
<dbReference type="InterPro" id="IPR002550">
    <property type="entry name" value="CNNM"/>
</dbReference>
<comment type="similarity">
    <text evidence="2">Belongs to the UPF0053 family.</text>
</comment>
<keyword evidence="6" id="KW-1133">Transmembrane helix</keyword>
<proteinExistence type="inferred from homology"/>
<dbReference type="InterPro" id="IPR005170">
    <property type="entry name" value="Transptr-assoc_dom"/>
</dbReference>
<dbReference type="Proteomes" id="UP000318946">
    <property type="component" value="Chromosome"/>
</dbReference>
<dbReference type="Gene3D" id="3.10.580.10">
    <property type="entry name" value="CBS-domain"/>
    <property type="match status" value="1"/>
</dbReference>
<dbReference type="GO" id="GO:0005886">
    <property type="term" value="C:plasma membrane"/>
    <property type="evidence" value="ECO:0007669"/>
    <property type="project" value="UniProtKB-SubCell"/>
</dbReference>
<dbReference type="InterPro" id="IPR016169">
    <property type="entry name" value="FAD-bd_PCMH_sub2"/>
</dbReference>
<evidence type="ECO:0000256" key="1">
    <source>
        <dbReference type="ARBA" id="ARBA00004651"/>
    </source>
</evidence>
<dbReference type="PANTHER" id="PTHR22777">
    <property type="entry name" value="HEMOLYSIN-RELATED"/>
    <property type="match status" value="1"/>
</dbReference>
<keyword evidence="3" id="KW-1003">Cell membrane</keyword>
<gene>
    <name evidence="9" type="ORF">A5CBH24_11530</name>
</gene>
<sequence length="428" mass="47628">MEGSLVTLNPVDIGLLLPGAVAVCLLAVSALVSGAETSFFSLTPHDIRDIKAHPEKSSNDAILRLLGDVDQLLATILVVNNLVNICIVILAARIINLLFTFGSAGMRFLFESVIATFLLLLFGEIIPKVFAQSRPLRFARTVARPILLMRWLMRPFAYILIRTSSTISEHAARRNEISLDELADAVDMTATASAEEHNMLSGIVKFANTEVQEIMRPRVDVVAVGIGDNYLSVKERIIASGFSRIPVCDEDLDNIKGILYVKDLLPYINNGDEFGWQQLLRKAYFVPEHKKINDLLEEFQSNKVHMAVVVDEYGSTLGIVSLEDILEEIVGEISDESDAVESAYTKLDDRNYLFDGKTHIGDFERILQLPENTFADVKGEAETLAGLMLEIKRDFLKKGDVVTTHDLRFTAHTIEGRRIDKVQVTLPE</sequence>
<keyword evidence="4" id="KW-0812">Transmembrane</keyword>
<evidence type="ECO:0000313" key="9">
    <source>
        <dbReference type="EMBL" id="BBL03840.1"/>
    </source>
</evidence>
<dbReference type="InterPro" id="IPR036318">
    <property type="entry name" value="FAD-bd_PCMH-like_sf"/>
</dbReference>
<dbReference type="Pfam" id="PF03471">
    <property type="entry name" value="CorC_HlyC"/>
    <property type="match status" value="1"/>
</dbReference>
<dbReference type="Pfam" id="PF00571">
    <property type="entry name" value="CBS"/>
    <property type="match status" value="2"/>
</dbReference>
<keyword evidence="10" id="KW-1185">Reference proteome</keyword>
<dbReference type="InterPro" id="IPR019862">
    <property type="entry name" value="Motility-assoc_prot_GldE"/>
</dbReference>
<evidence type="ECO:0000256" key="2">
    <source>
        <dbReference type="ARBA" id="ARBA00006337"/>
    </source>
</evidence>
<evidence type="ECO:0000256" key="8">
    <source>
        <dbReference type="ARBA" id="ARBA00023136"/>
    </source>
</evidence>
<dbReference type="InterPro" id="IPR046342">
    <property type="entry name" value="CBS_dom_sf"/>
</dbReference>
<dbReference type="PROSITE" id="PS51371">
    <property type="entry name" value="CBS"/>
    <property type="match status" value="2"/>
</dbReference>
<dbReference type="PROSITE" id="PS51846">
    <property type="entry name" value="CNNM"/>
    <property type="match status" value="1"/>
</dbReference>
<comment type="subcellular location">
    <subcellularLocation>
        <location evidence="1">Cell membrane</location>
        <topology evidence="1">Multi-pass membrane protein</topology>
    </subcellularLocation>
</comment>
<dbReference type="FunFam" id="3.10.580.10:FF:000002">
    <property type="entry name" value="Magnesium/cobalt efflux protein CorC"/>
    <property type="match status" value="1"/>
</dbReference>
<dbReference type="KEGG" id="acou:A5CBH24_11530"/>
<name>A0A4Y1WS05_9BACT</name>
<evidence type="ECO:0000256" key="4">
    <source>
        <dbReference type="ARBA" id="ARBA00022692"/>
    </source>
</evidence>
<dbReference type="InterPro" id="IPR044751">
    <property type="entry name" value="Ion_transp-like_CBS"/>
</dbReference>
<dbReference type="GO" id="GO:0050660">
    <property type="term" value="F:flavin adenine dinucleotide binding"/>
    <property type="evidence" value="ECO:0007669"/>
    <property type="project" value="InterPro"/>
</dbReference>
<keyword evidence="5" id="KW-0677">Repeat</keyword>
<accession>A0A4Y1WS05</accession>
<keyword evidence="7" id="KW-0129">CBS domain</keyword>
<dbReference type="SUPFAM" id="SSF56176">
    <property type="entry name" value="FAD-binding/transporter-associated domain-like"/>
    <property type="match status" value="1"/>
</dbReference>
<protein>
    <submittedName>
        <fullName evidence="9">Hemolysin</fullName>
    </submittedName>
</protein>
<evidence type="ECO:0000256" key="3">
    <source>
        <dbReference type="ARBA" id="ARBA00022475"/>
    </source>
</evidence>
<dbReference type="GeneID" id="78341871"/>
<evidence type="ECO:0000313" key="10">
    <source>
        <dbReference type="Proteomes" id="UP000318946"/>
    </source>
</evidence>
<dbReference type="RefSeq" id="WP_141412476.1">
    <property type="nucleotide sequence ID" value="NZ_AP019735.1"/>
</dbReference>
<dbReference type="AlphaFoldDB" id="A0A4Y1WS05"/>
<dbReference type="Pfam" id="PF01595">
    <property type="entry name" value="CNNM"/>
    <property type="match status" value="1"/>
</dbReference>
<dbReference type="Gene3D" id="3.30.465.10">
    <property type="match status" value="1"/>
</dbReference>
<evidence type="ECO:0000256" key="6">
    <source>
        <dbReference type="ARBA" id="ARBA00022989"/>
    </source>
</evidence>
<evidence type="ECO:0000256" key="7">
    <source>
        <dbReference type="ARBA" id="ARBA00023122"/>
    </source>
</evidence>
<dbReference type="SMART" id="SM01091">
    <property type="entry name" value="CorC_HlyC"/>
    <property type="match status" value="1"/>
</dbReference>
<dbReference type="PANTHER" id="PTHR22777:SF32">
    <property type="entry name" value="UPF0053 INNER MEMBRANE PROTEIN YFJD"/>
    <property type="match status" value="1"/>
</dbReference>
<keyword evidence="8" id="KW-0472">Membrane</keyword>
<dbReference type="SUPFAM" id="SSF54631">
    <property type="entry name" value="CBS-domain pair"/>
    <property type="match status" value="1"/>
</dbReference>
<reference evidence="10" key="1">
    <citation type="submission" date="2019-06" db="EMBL/GenBank/DDBJ databases">
        <title>Alistipes onderdonkii subsp. vulgaris subsp. nov., Alistipes dispar sp. nov. and Alistipes communis sp. nov., isolated from human faeces, and creation of Alistipes onderdonkii subsp. onderdonkii subsp. nov.</title>
        <authorList>
            <person name="Sakamoto M."/>
            <person name="Ikeyama N."/>
            <person name="Ogata Y."/>
            <person name="Suda W."/>
            <person name="Iino T."/>
            <person name="Hattori M."/>
            <person name="Ohkuma M."/>
        </authorList>
    </citation>
    <scope>NUCLEOTIDE SEQUENCE [LARGE SCALE GENOMIC DNA]</scope>
    <source>
        <strain evidence="10">5CBH24</strain>
    </source>
</reference>
<organism evidence="9 10">
    <name type="scientific">Alistipes communis</name>
    <dbReference type="NCBI Taxonomy" id="2585118"/>
    <lineage>
        <taxon>Bacteria</taxon>
        <taxon>Pseudomonadati</taxon>
        <taxon>Bacteroidota</taxon>
        <taxon>Bacteroidia</taxon>
        <taxon>Bacteroidales</taxon>
        <taxon>Rikenellaceae</taxon>
        <taxon>Alistipes</taxon>
    </lineage>
</organism>